<keyword evidence="2" id="KW-1185">Reference proteome</keyword>
<reference evidence="1 2" key="1">
    <citation type="journal article" date="2012" name="J. Bacteriol.">
        <title>Genome sequence of benzo(a)pyrene-degrading bacterium Novosphingobium pentaromativorans US6-1.</title>
        <authorList>
            <person name="Luo Y.R."/>
            <person name="Kang S.G."/>
            <person name="Kim S.J."/>
            <person name="Kim M.R."/>
            <person name="Li N."/>
            <person name="Lee J.H."/>
            <person name="Kwon K.K."/>
        </authorList>
    </citation>
    <scope>NUCLEOTIDE SEQUENCE [LARGE SCALE GENOMIC DNA]</scope>
    <source>
        <strain evidence="1 2">US6-1</strain>
    </source>
</reference>
<dbReference type="Proteomes" id="UP000004030">
    <property type="component" value="Unassembled WGS sequence"/>
</dbReference>
<sequence>MNIWIVLLVLVSVAASAFAYWRSLRLHLRIVDIDPQFRGLVTHVLDFLSHRKD</sequence>
<comment type="caution">
    <text evidence="1">The sequence shown here is derived from an EMBL/GenBank/DDBJ whole genome shotgun (WGS) entry which is preliminary data.</text>
</comment>
<evidence type="ECO:0000313" key="2">
    <source>
        <dbReference type="Proteomes" id="UP000004030"/>
    </source>
</evidence>
<dbReference type="OrthoDB" id="9907017at2"/>
<accession>G6EFI6</accession>
<evidence type="ECO:0000313" key="1">
    <source>
        <dbReference type="EMBL" id="EHJ59934.1"/>
    </source>
</evidence>
<organism evidence="1 2">
    <name type="scientific">Novosphingobium pentaromativorans US6-1</name>
    <dbReference type="NCBI Taxonomy" id="1088721"/>
    <lineage>
        <taxon>Bacteria</taxon>
        <taxon>Pseudomonadati</taxon>
        <taxon>Pseudomonadota</taxon>
        <taxon>Alphaproteobacteria</taxon>
        <taxon>Sphingomonadales</taxon>
        <taxon>Sphingomonadaceae</taxon>
        <taxon>Novosphingobium</taxon>
    </lineage>
</organism>
<protein>
    <submittedName>
        <fullName evidence="1">Uncharacterized protein</fullName>
    </submittedName>
</protein>
<dbReference type="AlphaFoldDB" id="G6EFI6"/>
<proteinExistence type="predicted"/>
<dbReference type="PATRIC" id="fig|1088721.3.peg.3065"/>
<dbReference type="RefSeq" id="WP_007014015.1">
    <property type="nucleotide sequence ID" value="NZ_AGFM01000049.1"/>
</dbReference>
<gene>
    <name evidence="1" type="ORF">NSU_3107</name>
</gene>
<dbReference type="EMBL" id="AGFM01000049">
    <property type="protein sequence ID" value="EHJ59934.1"/>
    <property type="molecule type" value="Genomic_DNA"/>
</dbReference>
<name>G6EFI6_9SPHN</name>